<accession>A0A8J4Y1K3</accession>
<dbReference type="InterPro" id="IPR036612">
    <property type="entry name" value="KH_dom_type_1_sf"/>
</dbReference>
<keyword evidence="1" id="KW-0694">RNA-binding</keyword>
<evidence type="ECO:0000259" key="3">
    <source>
        <dbReference type="SMART" id="SM00322"/>
    </source>
</evidence>
<dbReference type="InterPro" id="IPR004087">
    <property type="entry name" value="KH_dom"/>
</dbReference>
<evidence type="ECO:0000256" key="2">
    <source>
        <dbReference type="SAM" id="MobiDB-lite"/>
    </source>
</evidence>
<reference evidence="4" key="1">
    <citation type="submission" date="2020-07" db="EMBL/GenBank/DDBJ databases">
        <title>The High-quality genome of the commercially important snow crab, Chionoecetes opilio.</title>
        <authorList>
            <person name="Jeong J.-H."/>
            <person name="Ryu S."/>
        </authorList>
    </citation>
    <scope>NUCLEOTIDE SEQUENCE</scope>
    <source>
        <strain evidence="4">MADBK_172401_WGS</strain>
        <tissue evidence="4">Digestive gland</tissue>
    </source>
</reference>
<dbReference type="PROSITE" id="PS50084">
    <property type="entry name" value="KH_TYPE_1"/>
    <property type="match status" value="1"/>
</dbReference>
<name>A0A8J4Y1K3_CHIOP</name>
<evidence type="ECO:0000313" key="4">
    <source>
        <dbReference type="EMBL" id="KAG0715016.1"/>
    </source>
</evidence>
<feature type="domain" description="K Homology" evidence="3">
    <location>
        <begin position="29"/>
        <end position="93"/>
    </location>
</feature>
<dbReference type="GO" id="GO:0010468">
    <property type="term" value="P:regulation of gene expression"/>
    <property type="evidence" value="ECO:0007669"/>
    <property type="project" value="UniProtKB-ARBA"/>
</dbReference>
<feature type="region of interest" description="Disordered" evidence="2">
    <location>
        <begin position="1"/>
        <end position="26"/>
    </location>
</feature>
<dbReference type="EMBL" id="JACEEZ010020100">
    <property type="protein sequence ID" value="KAG0715016.1"/>
    <property type="molecule type" value="Genomic_DNA"/>
</dbReference>
<dbReference type="SMART" id="SM00322">
    <property type="entry name" value="KH"/>
    <property type="match status" value="1"/>
</dbReference>
<dbReference type="GO" id="GO:0003723">
    <property type="term" value="F:RNA binding"/>
    <property type="evidence" value="ECO:0007669"/>
    <property type="project" value="UniProtKB-UniRule"/>
</dbReference>
<comment type="caution">
    <text evidence="4">The sequence shown here is derived from an EMBL/GenBank/DDBJ whole genome shotgun (WGS) entry which is preliminary data.</text>
</comment>
<dbReference type="Gene3D" id="3.30.1370.10">
    <property type="entry name" value="K Homology domain, type 1"/>
    <property type="match status" value="1"/>
</dbReference>
<sequence length="186" mass="20096">MPKEKVNGGSGSQRRASAKEGSSAVPAVPTTSQVVTVDAYGRGILIGPNGRTLQKLLMTHGVRMSLSRSGLVTVSGREKRVAGAVAHIGKLLRQAAAPSTGHYGAATSNPPAYHARQQAGARRVLHALKTHPSMHPFKTFVNDVCRPSEALQSLGKHMEAVLQSVLDYVRPLRPRRLRQGDYHHRF</sequence>
<proteinExistence type="predicted"/>
<evidence type="ECO:0000313" key="5">
    <source>
        <dbReference type="Proteomes" id="UP000770661"/>
    </source>
</evidence>
<gene>
    <name evidence="4" type="ORF">GWK47_012922</name>
</gene>
<dbReference type="AlphaFoldDB" id="A0A8J4Y1K3"/>
<dbReference type="InterPro" id="IPR004088">
    <property type="entry name" value="KH_dom_type_1"/>
</dbReference>
<dbReference type="CDD" id="cd00105">
    <property type="entry name" value="KH-I"/>
    <property type="match status" value="1"/>
</dbReference>
<protein>
    <recommendedName>
        <fullName evidence="3">K Homology domain-containing protein</fullName>
    </recommendedName>
</protein>
<evidence type="ECO:0000256" key="1">
    <source>
        <dbReference type="PROSITE-ProRule" id="PRU00117"/>
    </source>
</evidence>
<dbReference type="Proteomes" id="UP000770661">
    <property type="component" value="Unassembled WGS sequence"/>
</dbReference>
<dbReference type="Pfam" id="PF00013">
    <property type="entry name" value="KH_1"/>
    <property type="match status" value="1"/>
</dbReference>
<keyword evidence="5" id="KW-1185">Reference proteome</keyword>
<organism evidence="4 5">
    <name type="scientific">Chionoecetes opilio</name>
    <name type="common">Atlantic snow crab</name>
    <name type="synonym">Cancer opilio</name>
    <dbReference type="NCBI Taxonomy" id="41210"/>
    <lineage>
        <taxon>Eukaryota</taxon>
        <taxon>Metazoa</taxon>
        <taxon>Ecdysozoa</taxon>
        <taxon>Arthropoda</taxon>
        <taxon>Crustacea</taxon>
        <taxon>Multicrustacea</taxon>
        <taxon>Malacostraca</taxon>
        <taxon>Eumalacostraca</taxon>
        <taxon>Eucarida</taxon>
        <taxon>Decapoda</taxon>
        <taxon>Pleocyemata</taxon>
        <taxon>Brachyura</taxon>
        <taxon>Eubrachyura</taxon>
        <taxon>Majoidea</taxon>
        <taxon>Majidae</taxon>
        <taxon>Chionoecetes</taxon>
    </lineage>
</organism>
<dbReference type="SUPFAM" id="SSF54791">
    <property type="entry name" value="Eukaryotic type KH-domain (KH-domain type I)"/>
    <property type="match status" value="1"/>
</dbReference>